<proteinExistence type="predicted"/>
<dbReference type="InterPro" id="IPR004827">
    <property type="entry name" value="bZIP"/>
</dbReference>
<feature type="region of interest" description="Disordered" evidence="1">
    <location>
        <begin position="1"/>
        <end position="93"/>
    </location>
</feature>
<evidence type="ECO:0000313" key="3">
    <source>
        <dbReference type="EMBL" id="KAL1612026.1"/>
    </source>
</evidence>
<keyword evidence="4" id="KW-1185">Reference proteome</keyword>
<accession>A0ABR3S5P6</accession>
<organism evidence="3 4">
    <name type="scientific">Paraconiothyrium brasiliense</name>
    <dbReference type="NCBI Taxonomy" id="300254"/>
    <lineage>
        <taxon>Eukaryota</taxon>
        <taxon>Fungi</taxon>
        <taxon>Dikarya</taxon>
        <taxon>Ascomycota</taxon>
        <taxon>Pezizomycotina</taxon>
        <taxon>Dothideomycetes</taxon>
        <taxon>Pleosporomycetidae</taxon>
        <taxon>Pleosporales</taxon>
        <taxon>Massarineae</taxon>
        <taxon>Didymosphaeriaceae</taxon>
        <taxon>Paraconiothyrium</taxon>
    </lineage>
</organism>
<feature type="region of interest" description="Disordered" evidence="1">
    <location>
        <begin position="169"/>
        <end position="195"/>
    </location>
</feature>
<reference evidence="3 4" key="1">
    <citation type="submission" date="2024-02" db="EMBL/GenBank/DDBJ databases">
        <title>De novo assembly and annotation of 12 fungi associated with fruit tree decline syndrome in Ontario, Canada.</title>
        <authorList>
            <person name="Sulman M."/>
            <person name="Ellouze W."/>
            <person name="Ilyukhin E."/>
        </authorList>
    </citation>
    <scope>NUCLEOTIDE SEQUENCE [LARGE SCALE GENOMIC DNA]</scope>
    <source>
        <strain evidence="3 4">M42-189</strain>
    </source>
</reference>
<feature type="region of interest" description="Disordered" evidence="1">
    <location>
        <begin position="266"/>
        <end position="294"/>
    </location>
</feature>
<feature type="domain" description="BZIP" evidence="2">
    <location>
        <begin position="271"/>
        <end position="285"/>
    </location>
</feature>
<gene>
    <name evidence="3" type="ORF">SLS60_000249</name>
</gene>
<evidence type="ECO:0000256" key="1">
    <source>
        <dbReference type="SAM" id="MobiDB-lite"/>
    </source>
</evidence>
<feature type="compositionally biased region" description="Polar residues" evidence="1">
    <location>
        <begin position="401"/>
        <end position="434"/>
    </location>
</feature>
<feature type="region of interest" description="Disordered" evidence="1">
    <location>
        <begin position="324"/>
        <end position="371"/>
    </location>
</feature>
<evidence type="ECO:0000259" key="2">
    <source>
        <dbReference type="PROSITE" id="PS00036"/>
    </source>
</evidence>
<sequence>MSNTPPLSERRLGGPLGMHSILNPQADLMEQQRHQRRSASHAELPSPIENMTPPNLPSISRPTSVDSTQGDMLPARQFQQPRHPRRGPLSPTVHRTHSLSVLNAPTGTIDAHQSPFISPSGRPFGDSVTSQPALPTPPVAGAGPRAAYFPTAPTPPPNIVRNELRRPSMSFPQSGSASPIAGFSPYSQPASVASSQIDAASQHPHYVPPPGHAPMQEGHQIPMAVDADRGRISMAPTGQSSIQIMTIKSQQGHHVQIPVDVQAASKVADEKRKRNAGASARFRARRKEKEREASMSIARLEQQLRDALEDREYYRNERDYFQNIVLQQPGADRHYGRPPSPRLRRPSISHSNAASSNTGGGSAGSPYSTYDDDELELDRNVRRRTSTYHPPLGQTAAPLNGTGTSTTNHPATTFSSVNATANGVPSHRAQQQVQSHHHYATQRPQLHDPFASEPARYEQRNWGPAPGQARENR</sequence>
<feature type="compositionally biased region" description="Polar residues" evidence="1">
    <location>
        <begin position="185"/>
        <end position="195"/>
    </location>
</feature>
<dbReference type="EMBL" id="JAKJXO020000001">
    <property type="protein sequence ID" value="KAL1612026.1"/>
    <property type="molecule type" value="Genomic_DNA"/>
</dbReference>
<name>A0ABR3S5P6_9PLEO</name>
<protein>
    <recommendedName>
        <fullName evidence="2">BZIP domain-containing protein</fullName>
    </recommendedName>
</protein>
<feature type="compositionally biased region" description="Polar residues" evidence="1">
    <location>
        <begin position="57"/>
        <end position="70"/>
    </location>
</feature>
<evidence type="ECO:0000313" key="4">
    <source>
        <dbReference type="Proteomes" id="UP001521785"/>
    </source>
</evidence>
<feature type="compositionally biased region" description="Low complexity" evidence="1">
    <location>
        <begin position="348"/>
        <end position="357"/>
    </location>
</feature>
<dbReference type="Proteomes" id="UP001521785">
    <property type="component" value="Unassembled WGS sequence"/>
</dbReference>
<feature type="region of interest" description="Disordered" evidence="1">
    <location>
        <begin position="385"/>
        <end position="473"/>
    </location>
</feature>
<dbReference type="PROSITE" id="PS00036">
    <property type="entry name" value="BZIP_BASIC"/>
    <property type="match status" value="1"/>
</dbReference>
<dbReference type="CDD" id="cd14705">
    <property type="entry name" value="bZIP_Zip1"/>
    <property type="match status" value="1"/>
</dbReference>
<comment type="caution">
    <text evidence="3">The sequence shown here is derived from an EMBL/GenBank/DDBJ whole genome shotgun (WGS) entry which is preliminary data.</text>
</comment>